<keyword evidence="2" id="KW-1133">Transmembrane helix</keyword>
<sequence length="450" mass="47533">MNDHTTEAGPHGPAPRSLPRPPLGLVRPKEDAKVAGVCSAIARATGSDPLLWRVLFAVLILFAGAGLIVYALLWLFTPAEGDTASPLEALFGRGRSSTPAPLTLALAVGVTIAAFVIFWDNFPIAVGLGVALILAVVYLVRTEPQRRARMDYRQQGYPPPVPPPNFEPPSSPHTPPTGYRAPFAPYGPYAAYTTQSTVHGAQTRTEPGAKPFLPPLSTPPRYGTPPPPPQRPVYGPPRQAPIPAPRPRRPRSKLPLGVLSVMAIGLGIVGVIDLAGASVPFGWYLATALTICAGGLLVGTWIGRARSMIALGIVLSLVLMAYTAVSWTVETFDSGPPKTWAPTTVAAVQREYTFETVDGTVDLTGVDFTDTDDITLDINVDAGSFHVILPPEVDVTATGSVDLGYVNLFGWESGGNDIDSTTDNYGHDGPGGGHVTINGNVEFGALEVTR</sequence>
<proteinExistence type="predicted"/>
<feature type="transmembrane region" description="Helical" evidence="2">
    <location>
        <begin position="98"/>
        <end position="118"/>
    </location>
</feature>
<feature type="compositionally biased region" description="Pro residues" evidence="1">
    <location>
        <begin position="157"/>
        <end position="175"/>
    </location>
</feature>
<dbReference type="AlphaFoldDB" id="A0A841FL15"/>
<dbReference type="Pfam" id="PF04024">
    <property type="entry name" value="PspC"/>
    <property type="match status" value="1"/>
</dbReference>
<keyword evidence="5" id="KW-1185">Reference proteome</keyword>
<accession>A0A841FL15</accession>
<feature type="region of interest" description="Disordered" evidence="1">
    <location>
        <begin position="1"/>
        <end position="22"/>
    </location>
</feature>
<feature type="transmembrane region" description="Helical" evidence="2">
    <location>
        <begin position="54"/>
        <end position="77"/>
    </location>
</feature>
<evidence type="ECO:0000313" key="4">
    <source>
        <dbReference type="EMBL" id="MBB6036605.1"/>
    </source>
</evidence>
<feature type="transmembrane region" description="Helical" evidence="2">
    <location>
        <begin position="281"/>
        <end position="302"/>
    </location>
</feature>
<evidence type="ECO:0000313" key="5">
    <source>
        <dbReference type="Proteomes" id="UP000548476"/>
    </source>
</evidence>
<feature type="transmembrane region" description="Helical" evidence="2">
    <location>
        <begin position="256"/>
        <end position="275"/>
    </location>
</feature>
<feature type="compositionally biased region" description="Polar residues" evidence="1">
    <location>
        <begin position="196"/>
        <end position="205"/>
    </location>
</feature>
<name>A0A841FL15_9ACTN</name>
<keyword evidence="2" id="KW-0472">Membrane</keyword>
<dbReference type="EMBL" id="JACHGT010000009">
    <property type="protein sequence ID" value="MBB6036605.1"/>
    <property type="molecule type" value="Genomic_DNA"/>
</dbReference>
<organism evidence="4 5">
    <name type="scientific">Phytomonospora endophytica</name>
    <dbReference type="NCBI Taxonomy" id="714109"/>
    <lineage>
        <taxon>Bacteria</taxon>
        <taxon>Bacillati</taxon>
        <taxon>Actinomycetota</taxon>
        <taxon>Actinomycetes</taxon>
        <taxon>Micromonosporales</taxon>
        <taxon>Micromonosporaceae</taxon>
        <taxon>Phytomonospora</taxon>
    </lineage>
</organism>
<feature type="compositionally biased region" description="Pro residues" evidence="1">
    <location>
        <begin position="212"/>
        <end position="245"/>
    </location>
</feature>
<feature type="region of interest" description="Disordered" evidence="1">
    <location>
        <begin position="196"/>
        <end position="249"/>
    </location>
</feature>
<reference evidence="4 5" key="1">
    <citation type="submission" date="2020-08" db="EMBL/GenBank/DDBJ databases">
        <title>Genomic Encyclopedia of Type Strains, Phase IV (KMG-IV): sequencing the most valuable type-strain genomes for metagenomic binning, comparative biology and taxonomic classification.</title>
        <authorList>
            <person name="Goeker M."/>
        </authorList>
    </citation>
    <scope>NUCLEOTIDE SEQUENCE [LARGE SCALE GENOMIC DNA]</scope>
    <source>
        <strain evidence="4 5">YIM 65646</strain>
    </source>
</reference>
<feature type="transmembrane region" description="Helical" evidence="2">
    <location>
        <begin position="309"/>
        <end position="329"/>
    </location>
</feature>
<protein>
    <submittedName>
        <fullName evidence="4">Phage shock protein PspC (Stress-responsive transcriptional regulator)</fullName>
    </submittedName>
</protein>
<evidence type="ECO:0000256" key="2">
    <source>
        <dbReference type="SAM" id="Phobius"/>
    </source>
</evidence>
<feature type="transmembrane region" description="Helical" evidence="2">
    <location>
        <begin position="124"/>
        <end position="140"/>
    </location>
</feature>
<dbReference type="Proteomes" id="UP000548476">
    <property type="component" value="Unassembled WGS sequence"/>
</dbReference>
<feature type="compositionally biased region" description="Pro residues" evidence="1">
    <location>
        <begin position="12"/>
        <end position="22"/>
    </location>
</feature>
<evidence type="ECO:0000256" key="1">
    <source>
        <dbReference type="SAM" id="MobiDB-lite"/>
    </source>
</evidence>
<comment type="caution">
    <text evidence="4">The sequence shown here is derived from an EMBL/GenBank/DDBJ whole genome shotgun (WGS) entry which is preliminary data.</text>
</comment>
<feature type="region of interest" description="Disordered" evidence="1">
    <location>
        <begin position="153"/>
        <end position="179"/>
    </location>
</feature>
<evidence type="ECO:0000259" key="3">
    <source>
        <dbReference type="Pfam" id="PF04024"/>
    </source>
</evidence>
<gene>
    <name evidence="4" type="ORF">HNR73_004476</name>
</gene>
<feature type="domain" description="Phage shock protein PspC N-terminal" evidence="3">
    <location>
        <begin position="25"/>
        <end position="80"/>
    </location>
</feature>
<keyword evidence="2" id="KW-0812">Transmembrane</keyword>
<dbReference type="InterPro" id="IPR007168">
    <property type="entry name" value="Phageshock_PspC_N"/>
</dbReference>
<dbReference type="RefSeq" id="WP_184789438.1">
    <property type="nucleotide sequence ID" value="NZ_BONT01000031.1"/>
</dbReference>